<comment type="function">
    <text evidence="4">Required for flagellar hook formation. May act as a scaffolding protein.</text>
</comment>
<keyword evidence="6" id="KW-1185">Reference proteome</keyword>
<evidence type="ECO:0000313" key="6">
    <source>
        <dbReference type="Proteomes" id="UP001419910"/>
    </source>
</evidence>
<dbReference type="EMBL" id="JBDIME010000010">
    <property type="protein sequence ID" value="MEN2790536.1"/>
    <property type="molecule type" value="Genomic_DNA"/>
</dbReference>
<evidence type="ECO:0000256" key="2">
    <source>
        <dbReference type="ARBA" id="ARBA00016013"/>
    </source>
</evidence>
<keyword evidence="3" id="KW-1005">Bacterial flagellum biogenesis</keyword>
<proteinExistence type="inferred from homology"/>
<evidence type="ECO:0000313" key="5">
    <source>
        <dbReference type="EMBL" id="MEN2790536.1"/>
    </source>
</evidence>
<protein>
    <recommendedName>
        <fullName evidence="2">Basal-body rod modification protein FlgD</fullName>
    </recommendedName>
</protein>
<evidence type="ECO:0000256" key="3">
    <source>
        <dbReference type="ARBA" id="ARBA00022795"/>
    </source>
</evidence>
<keyword evidence="5" id="KW-0966">Cell projection</keyword>
<accession>A0ABU9Y413</accession>
<gene>
    <name evidence="5" type="ORF">ABC974_12930</name>
</gene>
<comment type="caution">
    <text evidence="5">The sequence shown here is derived from an EMBL/GenBank/DDBJ whole genome shotgun (WGS) entry which is preliminary data.</text>
</comment>
<dbReference type="RefSeq" id="WP_343888282.1">
    <property type="nucleotide sequence ID" value="NZ_BAAAEH010000008.1"/>
</dbReference>
<evidence type="ECO:0000256" key="1">
    <source>
        <dbReference type="ARBA" id="ARBA00010577"/>
    </source>
</evidence>
<dbReference type="Proteomes" id="UP001419910">
    <property type="component" value="Unassembled WGS sequence"/>
</dbReference>
<sequence>MQVSPISATDSAATTSSTSQAATSAFGLSFDSLLKIILTQLTYQDPLKPMDNFQFVSQLAQFSQIQIGQTTNDKLASLVTAQSNLQATGLLGRKVDIGAGTSLITGTVTALAFDNGNSSLTIKTADGSTISNISISNITQIREGN</sequence>
<keyword evidence="5" id="KW-0282">Flagellum</keyword>
<name>A0ABU9Y413_9SPHN</name>
<comment type="similarity">
    <text evidence="1">Belongs to the FlgD family.</text>
</comment>
<organism evidence="5 6">
    <name type="scientific">Sphingomonas oligophenolica</name>
    <dbReference type="NCBI Taxonomy" id="301154"/>
    <lineage>
        <taxon>Bacteria</taxon>
        <taxon>Pseudomonadati</taxon>
        <taxon>Pseudomonadota</taxon>
        <taxon>Alphaproteobacteria</taxon>
        <taxon>Sphingomonadales</taxon>
        <taxon>Sphingomonadaceae</taxon>
        <taxon>Sphingomonas</taxon>
    </lineage>
</organism>
<keyword evidence="5" id="KW-0969">Cilium</keyword>
<evidence type="ECO:0000256" key="4">
    <source>
        <dbReference type="ARBA" id="ARBA00024746"/>
    </source>
</evidence>
<dbReference type="Pfam" id="PF03963">
    <property type="entry name" value="FlgD"/>
    <property type="match status" value="1"/>
</dbReference>
<reference evidence="5 6" key="1">
    <citation type="submission" date="2024-05" db="EMBL/GenBank/DDBJ databases">
        <authorList>
            <person name="Liu Q."/>
            <person name="Xin Y.-H."/>
        </authorList>
    </citation>
    <scope>NUCLEOTIDE SEQUENCE [LARGE SCALE GENOMIC DNA]</scope>
    <source>
        <strain evidence="5 6">CGMCC 1.10181</strain>
    </source>
</reference>
<dbReference type="InterPro" id="IPR005648">
    <property type="entry name" value="FlgD"/>
</dbReference>